<protein>
    <recommendedName>
        <fullName evidence="1">Heterokaryon incompatibility domain-containing protein</fullName>
    </recommendedName>
</protein>
<accession>A0AAD9S5L9</accession>
<organism evidence="2 3">
    <name type="scientific">Phomopsis amygdali</name>
    <name type="common">Fusicoccum amygdali</name>
    <dbReference type="NCBI Taxonomy" id="1214568"/>
    <lineage>
        <taxon>Eukaryota</taxon>
        <taxon>Fungi</taxon>
        <taxon>Dikarya</taxon>
        <taxon>Ascomycota</taxon>
        <taxon>Pezizomycotina</taxon>
        <taxon>Sordariomycetes</taxon>
        <taxon>Sordariomycetidae</taxon>
        <taxon>Diaporthales</taxon>
        <taxon>Diaporthaceae</taxon>
        <taxon>Diaporthe</taxon>
    </lineage>
</organism>
<dbReference type="InterPro" id="IPR010730">
    <property type="entry name" value="HET"/>
</dbReference>
<dbReference type="PANTHER" id="PTHR24148:SF64">
    <property type="entry name" value="HETEROKARYON INCOMPATIBILITY DOMAIN-CONTAINING PROTEIN"/>
    <property type="match status" value="1"/>
</dbReference>
<feature type="domain" description="Heterokaryon incompatibility" evidence="1">
    <location>
        <begin position="72"/>
        <end position="113"/>
    </location>
</feature>
<dbReference type="PANTHER" id="PTHR24148">
    <property type="entry name" value="ANKYRIN REPEAT DOMAIN-CONTAINING PROTEIN 39 HOMOLOG-RELATED"/>
    <property type="match status" value="1"/>
</dbReference>
<sequence length="117" mass="13215">MSVKSVSESQRRLAASNIYSQPLKPWETRALRLEPAHREHDEGDIVEVRLETAVIPHLEGLGLVDTGEVVFYEALSYTWDSSVFSHAIRCNGIDFSVTANLHAALVHLRSSHVHRWL</sequence>
<proteinExistence type="predicted"/>
<reference evidence="2" key="1">
    <citation type="submission" date="2023-06" db="EMBL/GenBank/DDBJ databases">
        <authorList>
            <person name="Noh H."/>
        </authorList>
    </citation>
    <scope>NUCLEOTIDE SEQUENCE</scope>
    <source>
        <strain evidence="2">DUCC20226</strain>
    </source>
</reference>
<evidence type="ECO:0000259" key="1">
    <source>
        <dbReference type="Pfam" id="PF06985"/>
    </source>
</evidence>
<dbReference type="EMBL" id="JAUJFL010000007">
    <property type="protein sequence ID" value="KAK2599714.1"/>
    <property type="molecule type" value="Genomic_DNA"/>
</dbReference>
<evidence type="ECO:0000313" key="3">
    <source>
        <dbReference type="Proteomes" id="UP001265746"/>
    </source>
</evidence>
<comment type="caution">
    <text evidence="2">The sequence shown here is derived from an EMBL/GenBank/DDBJ whole genome shotgun (WGS) entry which is preliminary data.</text>
</comment>
<gene>
    <name evidence="2" type="ORF">N8I77_011446</name>
</gene>
<dbReference type="InterPro" id="IPR052895">
    <property type="entry name" value="HetReg/Transcr_Mod"/>
</dbReference>
<dbReference type="Pfam" id="PF06985">
    <property type="entry name" value="HET"/>
    <property type="match status" value="1"/>
</dbReference>
<dbReference type="AlphaFoldDB" id="A0AAD9S5L9"/>
<evidence type="ECO:0000313" key="2">
    <source>
        <dbReference type="EMBL" id="KAK2599714.1"/>
    </source>
</evidence>
<dbReference type="Proteomes" id="UP001265746">
    <property type="component" value="Unassembled WGS sequence"/>
</dbReference>
<name>A0AAD9S5L9_PHOAM</name>
<keyword evidence="3" id="KW-1185">Reference proteome</keyword>